<evidence type="ECO:0000256" key="1">
    <source>
        <dbReference type="ARBA" id="ARBA00001946"/>
    </source>
</evidence>
<feature type="domain" description="EngB-type G" evidence="11">
    <location>
        <begin position="22"/>
        <end position="194"/>
    </location>
</feature>
<dbReference type="HAMAP" id="MF_00321">
    <property type="entry name" value="GTPase_EngB"/>
    <property type="match status" value="1"/>
</dbReference>
<dbReference type="NCBIfam" id="TIGR03598">
    <property type="entry name" value="GTPase_YsxC"/>
    <property type="match status" value="1"/>
</dbReference>
<evidence type="ECO:0000256" key="6">
    <source>
        <dbReference type="ARBA" id="ARBA00022842"/>
    </source>
</evidence>
<name>A0A1G5I2F9_9BACT</name>
<dbReference type="RefSeq" id="WP_092213185.1">
    <property type="nucleotide sequence ID" value="NZ_FMUX01000017.1"/>
</dbReference>
<dbReference type="InterPro" id="IPR006073">
    <property type="entry name" value="GTP-bd"/>
</dbReference>
<comment type="cofactor">
    <cofactor evidence="1">
        <name>Mg(2+)</name>
        <dbReference type="ChEBI" id="CHEBI:18420"/>
    </cofactor>
</comment>
<dbReference type="PANTHER" id="PTHR11649">
    <property type="entry name" value="MSS1/TRME-RELATED GTP-BINDING PROTEIN"/>
    <property type="match status" value="1"/>
</dbReference>
<evidence type="ECO:0000256" key="8">
    <source>
        <dbReference type="ARBA" id="ARBA00023210"/>
    </source>
</evidence>
<dbReference type="Proteomes" id="UP000198870">
    <property type="component" value="Unassembled WGS sequence"/>
</dbReference>
<dbReference type="NCBIfam" id="TIGR00231">
    <property type="entry name" value="small_GTP"/>
    <property type="match status" value="1"/>
</dbReference>
<comment type="similarity">
    <text evidence="2 10">Belongs to the TRAFAC class TrmE-Era-EngA-EngB-Septin-like GTPase superfamily. EngB GTPase family.</text>
</comment>
<keyword evidence="13" id="KW-1185">Reference proteome</keyword>
<accession>A0A1G5I2F9</accession>
<gene>
    <name evidence="10" type="primary">engB</name>
    <name evidence="12" type="ORF">SAMN05216233_11732</name>
</gene>
<keyword evidence="6" id="KW-0460">Magnesium</keyword>
<dbReference type="STRING" id="419481.SAMN05216233_11732"/>
<reference evidence="12 13" key="1">
    <citation type="submission" date="2016-10" db="EMBL/GenBank/DDBJ databases">
        <authorList>
            <person name="de Groot N.N."/>
        </authorList>
    </citation>
    <scope>NUCLEOTIDE SEQUENCE [LARGE SCALE GENOMIC DNA]</scope>
    <source>
        <strain evidence="12 13">AA1</strain>
    </source>
</reference>
<keyword evidence="9 10" id="KW-0131">Cell cycle</keyword>
<evidence type="ECO:0000256" key="7">
    <source>
        <dbReference type="ARBA" id="ARBA00023134"/>
    </source>
</evidence>
<dbReference type="Pfam" id="PF01926">
    <property type="entry name" value="MMR_HSR1"/>
    <property type="match status" value="1"/>
</dbReference>
<evidence type="ECO:0000256" key="3">
    <source>
        <dbReference type="ARBA" id="ARBA00022618"/>
    </source>
</evidence>
<evidence type="ECO:0000313" key="12">
    <source>
        <dbReference type="EMBL" id="SCY70054.1"/>
    </source>
</evidence>
<sequence>MKILSAEFVTSAVKVDQYPELRLPEIAFAGRSNVGKSSLINVLVNRKRLVKTSSTPGRTQLVNFFDINDEITFVDLPGYGYAKAPKRVVREWGPMVERYLAERRSLKGALLLIDIRRSPREDEFNLIEWFRAHGIPFRVVLTKADKFSNNKRQSNVSRIAKELGLKSSEMIVFSALSRSGREEVWQAITELIGSPAVPSAQE</sequence>
<dbReference type="FunFam" id="3.40.50.300:FF:000098">
    <property type="entry name" value="Probable GTP-binding protein EngB"/>
    <property type="match status" value="1"/>
</dbReference>
<dbReference type="PANTHER" id="PTHR11649:SF13">
    <property type="entry name" value="ENGB-TYPE G DOMAIN-CONTAINING PROTEIN"/>
    <property type="match status" value="1"/>
</dbReference>
<dbReference type="GO" id="GO:0005829">
    <property type="term" value="C:cytosol"/>
    <property type="evidence" value="ECO:0007669"/>
    <property type="project" value="TreeGrafter"/>
</dbReference>
<keyword evidence="4" id="KW-0479">Metal-binding</keyword>
<dbReference type="InterPro" id="IPR027417">
    <property type="entry name" value="P-loop_NTPase"/>
</dbReference>
<protein>
    <recommendedName>
        <fullName evidence="10">Probable GTP-binding protein EngB</fullName>
    </recommendedName>
</protein>
<keyword evidence="8 10" id="KW-0717">Septation</keyword>
<proteinExistence type="inferred from homology"/>
<keyword evidence="3 10" id="KW-0132">Cell division</keyword>
<dbReference type="GO" id="GO:0005525">
    <property type="term" value="F:GTP binding"/>
    <property type="evidence" value="ECO:0007669"/>
    <property type="project" value="UniProtKB-UniRule"/>
</dbReference>
<keyword evidence="7 10" id="KW-0342">GTP-binding</keyword>
<dbReference type="GO" id="GO:0046872">
    <property type="term" value="F:metal ion binding"/>
    <property type="evidence" value="ECO:0007669"/>
    <property type="project" value="UniProtKB-KW"/>
</dbReference>
<dbReference type="EMBL" id="FMUX01000017">
    <property type="protein sequence ID" value="SCY70054.1"/>
    <property type="molecule type" value="Genomic_DNA"/>
</dbReference>
<dbReference type="OrthoDB" id="9804921at2"/>
<evidence type="ECO:0000256" key="10">
    <source>
        <dbReference type="HAMAP-Rule" id="MF_00321"/>
    </source>
</evidence>
<dbReference type="Gene3D" id="3.40.50.300">
    <property type="entry name" value="P-loop containing nucleotide triphosphate hydrolases"/>
    <property type="match status" value="1"/>
</dbReference>
<dbReference type="InterPro" id="IPR005225">
    <property type="entry name" value="Small_GTP-bd"/>
</dbReference>
<dbReference type="CDD" id="cd01876">
    <property type="entry name" value="YihA_EngB"/>
    <property type="match status" value="1"/>
</dbReference>
<comment type="function">
    <text evidence="10">Necessary for normal cell division and for the maintenance of normal septation.</text>
</comment>
<evidence type="ECO:0000256" key="5">
    <source>
        <dbReference type="ARBA" id="ARBA00022741"/>
    </source>
</evidence>
<evidence type="ECO:0000313" key="13">
    <source>
        <dbReference type="Proteomes" id="UP000198870"/>
    </source>
</evidence>
<dbReference type="InterPro" id="IPR030393">
    <property type="entry name" value="G_ENGB_dom"/>
</dbReference>
<dbReference type="GO" id="GO:0000917">
    <property type="term" value="P:division septum assembly"/>
    <property type="evidence" value="ECO:0007669"/>
    <property type="project" value="UniProtKB-KW"/>
</dbReference>
<keyword evidence="5 10" id="KW-0547">Nucleotide-binding</keyword>
<organism evidence="12 13">
    <name type="scientific">Desulfoluna spongiiphila</name>
    <dbReference type="NCBI Taxonomy" id="419481"/>
    <lineage>
        <taxon>Bacteria</taxon>
        <taxon>Pseudomonadati</taxon>
        <taxon>Thermodesulfobacteriota</taxon>
        <taxon>Desulfobacteria</taxon>
        <taxon>Desulfobacterales</taxon>
        <taxon>Desulfolunaceae</taxon>
        <taxon>Desulfoluna</taxon>
    </lineage>
</organism>
<dbReference type="PROSITE" id="PS51706">
    <property type="entry name" value="G_ENGB"/>
    <property type="match status" value="1"/>
</dbReference>
<evidence type="ECO:0000256" key="9">
    <source>
        <dbReference type="ARBA" id="ARBA00023306"/>
    </source>
</evidence>
<evidence type="ECO:0000256" key="4">
    <source>
        <dbReference type="ARBA" id="ARBA00022723"/>
    </source>
</evidence>
<evidence type="ECO:0000259" key="11">
    <source>
        <dbReference type="PROSITE" id="PS51706"/>
    </source>
</evidence>
<dbReference type="AlphaFoldDB" id="A0A1G5I2F9"/>
<dbReference type="InterPro" id="IPR019987">
    <property type="entry name" value="GTP-bd_ribosome_bio_YsxC"/>
</dbReference>
<dbReference type="SUPFAM" id="SSF52540">
    <property type="entry name" value="P-loop containing nucleoside triphosphate hydrolases"/>
    <property type="match status" value="1"/>
</dbReference>
<evidence type="ECO:0000256" key="2">
    <source>
        <dbReference type="ARBA" id="ARBA00009638"/>
    </source>
</evidence>